<comment type="caution">
    <text evidence="1">The sequence shown here is derived from an EMBL/GenBank/DDBJ whole genome shotgun (WGS) entry which is preliminary data.</text>
</comment>
<name>A0ABQ5AQN3_9ASTR</name>
<keyword evidence="2" id="KW-1185">Reference proteome</keyword>
<dbReference type="PANTHER" id="PTHR11439">
    <property type="entry name" value="GAG-POL-RELATED RETROTRANSPOSON"/>
    <property type="match status" value="1"/>
</dbReference>
<evidence type="ECO:0000313" key="2">
    <source>
        <dbReference type="Proteomes" id="UP001151760"/>
    </source>
</evidence>
<reference evidence="1" key="1">
    <citation type="journal article" date="2022" name="Int. J. Mol. Sci.">
        <title>Draft Genome of Tanacetum Coccineum: Genomic Comparison of Closely Related Tanacetum-Family Plants.</title>
        <authorList>
            <person name="Yamashiro T."/>
            <person name="Shiraishi A."/>
            <person name="Nakayama K."/>
            <person name="Satake H."/>
        </authorList>
    </citation>
    <scope>NUCLEOTIDE SEQUENCE</scope>
</reference>
<dbReference type="CDD" id="cd09272">
    <property type="entry name" value="RNase_HI_RT_Ty1"/>
    <property type="match status" value="1"/>
</dbReference>
<sequence length="149" mass="16437">MSERHSTSPFSIRKVKRLTVEKFLVRAPSSRVHGPSATTSAIRLASTPISGVPISLRKGKSLVSWKSKKQATLSRSSTKAEHRSMASGTCETVWLENLLHSLGLSSMFPVDLHCDNSSAIQLVANPVFHEKFYTTLGNRWVVLSSEEVE</sequence>
<dbReference type="EMBL" id="BQNB010012551">
    <property type="protein sequence ID" value="GJT04990.1"/>
    <property type="molecule type" value="Genomic_DNA"/>
</dbReference>
<dbReference type="PANTHER" id="PTHR11439:SF508">
    <property type="entry name" value="RNA-DIRECTED DNA POLYMERASE"/>
    <property type="match status" value="1"/>
</dbReference>
<dbReference type="Proteomes" id="UP001151760">
    <property type="component" value="Unassembled WGS sequence"/>
</dbReference>
<evidence type="ECO:0000313" key="1">
    <source>
        <dbReference type="EMBL" id="GJT04990.1"/>
    </source>
</evidence>
<gene>
    <name evidence="1" type="ORF">Tco_0839452</name>
</gene>
<organism evidence="1 2">
    <name type="scientific">Tanacetum coccineum</name>
    <dbReference type="NCBI Taxonomy" id="301880"/>
    <lineage>
        <taxon>Eukaryota</taxon>
        <taxon>Viridiplantae</taxon>
        <taxon>Streptophyta</taxon>
        <taxon>Embryophyta</taxon>
        <taxon>Tracheophyta</taxon>
        <taxon>Spermatophyta</taxon>
        <taxon>Magnoliopsida</taxon>
        <taxon>eudicotyledons</taxon>
        <taxon>Gunneridae</taxon>
        <taxon>Pentapetalae</taxon>
        <taxon>asterids</taxon>
        <taxon>campanulids</taxon>
        <taxon>Asterales</taxon>
        <taxon>Asteraceae</taxon>
        <taxon>Asteroideae</taxon>
        <taxon>Anthemideae</taxon>
        <taxon>Anthemidinae</taxon>
        <taxon>Tanacetum</taxon>
    </lineage>
</organism>
<protein>
    <submittedName>
        <fullName evidence="1">Ribonuclease H-like domain-containing protein</fullName>
    </submittedName>
</protein>
<reference evidence="1" key="2">
    <citation type="submission" date="2022-01" db="EMBL/GenBank/DDBJ databases">
        <authorList>
            <person name="Yamashiro T."/>
            <person name="Shiraishi A."/>
            <person name="Satake H."/>
            <person name="Nakayama K."/>
        </authorList>
    </citation>
    <scope>NUCLEOTIDE SEQUENCE</scope>
</reference>
<accession>A0ABQ5AQN3</accession>
<proteinExistence type="predicted"/>